<dbReference type="GO" id="GO:0031460">
    <property type="term" value="P:glycine betaine transport"/>
    <property type="evidence" value="ECO:0007669"/>
    <property type="project" value="TreeGrafter"/>
</dbReference>
<dbReference type="AlphaFoldDB" id="A0A344UQT1"/>
<dbReference type="SUPFAM" id="SSF161098">
    <property type="entry name" value="MetI-like"/>
    <property type="match status" value="1"/>
</dbReference>
<comment type="similarity">
    <text evidence="6">Belongs to the binding-protein-dependent transport system permease family.</text>
</comment>
<dbReference type="Proteomes" id="UP000251995">
    <property type="component" value="Chromosome"/>
</dbReference>
<proteinExistence type="inferred from homology"/>
<comment type="subcellular location">
    <subcellularLocation>
        <location evidence="6">Cell membrane</location>
        <topology evidence="6">Multi-pass membrane protein</topology>
    </subcellularLocation>
    <subcellularLocation>
        <location evidence="1">Membrane</location>
        <topology evidence="1">Multi-pass membrane protein</topology>
    </subcellularLocation>
</comment>
<keyword evidence="3 6" id="KW-0812">Transmembrane</keyword>
<keyword evidence="9" id="KW-1185">Reference proteome</keyword>
<gene>
    <name evidence="8" type="primary">opuBB</name>
    <name evidence="8" type="ORF">JS278_00436</name>
</gene>
<evidence type="ECO:0000313" key="8">
    <source>
        <dbReference type="EMBL" id="AXE37629.1"/>
    </source>
</evidence>
<reference evidence="8 9" key="1">
    <citation type="submission" date="2017-12" db="EMBL/GenBank/DDBJ databases">
        <title>The whole genome sequence of the Acidipropionibacterium virtanenii sp. nov. type strain JS278.</title>
        <authorList>
            <person name="Laine P."/>
            <person name="Deptula P."/>
            <person name="Varmanen P."/>
            <person name="Auvinen P."/>
        </authorList>
    </citation>
    <scope>NUCLEOTIDE SEQUENCE [LARGE SCALE GENOMIC DNA]</scope>
    <source>
        <strain evidence="8 9">JS278</strain>
    </source>
</reference>
<evidence type="ECO:0000256" key="6">
    <source>
        <dbReference type="RuleBase" id="RU363032"/>
    </source>
</evidence>
<evidence type="ECO:0000256" key="4">
    <source>
        <dbReference type="ARBA" id="ARBA00022989"/>
    </source>
</evidence>
<accession>A0A344UQT1</accession>
<dbReference type="InterPro" id="IPR000515">
    <property type="entry name" value="MetI-like"/>
</dbReference>
<dbReference type="EMBL" id="CP025198">
    <property type="protein sequence ID" value="AXE37629.1"/>
    <property type="molecule type" value="Genomic_DNA"/>
</dbReference>
<dbReference type="KEGG" id="acij:JS278_00436"/>
<evidence type="ECO:0000313" key="9">
    <source>
        <dbReference type="Proteomes" id="UP000251995"/>
    </source>
</evidence>
<dbReference type="CDD" id="cd06261">
    <property type="entry name" value="TM_PBP2"/>
    <property type="match status" value="1"/>
</dbReference>
<feature type="transmembrane region" description="Helical" evidence="6">
    <location>
        <begin position="94"/>
        <end position="116"/>
    </location>
</feature>
<evidence type="ECO:0000256" key="3">
    <source>
        <dbReference type="ARBA" id="ARBA00022692"/>
    </source>
</evidence>
<dbReference type="GO" id="GO:0055085">
    <property type="term" value="P:transmembrane transport"/>
    <property type="evidence" value="ECO:0007669"/>
    <property type="project" value="InterPro"/>
</dbReference>
<dbReference type="Pfam" id="PF00528">
    <property type="entry name" value="BPD_transp_1"/>
    <property type="match status" value="1"/>
</dbReference>
<evidence type="ECO:0000256" key="1">
    <source>
        <dbReference type="ARBA" id="ARBA00004141"/>
    </source>
</evidence>
<name>A0A344UQT1_9ACTN</name>
<feature type="transmembrane region" description="Helical" evidence="6">
    <location>
        <begin position="62"/>
        <end position="82"/>
    </location>
</feature>
<feature type="transmembrane region" description="Helical" evidence="6">
    <location>
        <begin position="192"/>
        <end position="213"/>
    </location>
</feature>
<dbReference type="OrthoDB" id="5244012at2"/>
<dbReference type="PANTHER" id="PTHR30177">
    <property type="entry name" value="GLYCINE BETAINE/L-PROLINE TRANSPORT SYSTEM PERMEASE PROTEIN PROW"/>
    <property type="match status" value="1"/>
</dbReference>
<keyword evidence="2 6" id="KW-0813">Transport</keyword>
<keyword evidence="5 6" id="KW-0472">Membrane</keyword>
<dbReference type="PROSITE" id="PS50928">
    <property type="entry name" value="ABC_TM1"/>
    <property type="match status" value="1"/>
</dbReference>
<dbReference type="InterPro" id="IPR035906">
    <property type="entry name" value="MetI-like_sf"/>
</dbReference>
<feature type="transmembrane region" description="Helical" evidence="6">
    <location>
        <begin position="160"/>
        <end position="180"/>
    </location>
</feature>
<protein>
    <submittedName>
        <fullName evidence="8">Choline transport system permease protein OpuBB</fullName>
    </submittedName>
</protein>
<dbReference type="GO" id="GO:0005886">
    <property type="term" value="C:plasma membrane"/>
    <property type="evidence" value="ECO:0007669"/>
    <property type="project" value="UniProtKB-SubCell"/>
</dbReference>
<dbReference type="InterPro" id="IPR051204">
    <property type="entry name" value="ABC_transp_perm/SBD"/>
</dbReference>
<keyword evidence="4 6" id="KW-1133">Transmembrane helix</keyword>
<dbReference type="Gene3D" id="1.10.3720.10">
    <property type="entry name" value="MetI-like"/>
    <property type="match status" value="1"/>
</dbReference>
<evidence type="ECO:0000256" key="2">
    <source>
        <dbReference type="ARBA" id="ARBA00022448"/>
    </source>
</evidence>
<organism evidence="8 9">
    <name type="scientific">Acidipropionibacterium virtanenii</name>
    <dbReference type="NCBI Taxonomy" id="2057246"/>
    <lineage>
        <taxon>Bacteria</taxon>
        <taxon>Bacillati</taxon>
        <taxon>Actinomycetota</taxon>
        <taxon>Actinomycetes</taxon>
        <taxon>Propionibacteriales</taxon>
        <taxon>Propionibacteriaceae</taxon>
        <taxon>Acidipropionibacterium</taxon>
    </lineage>
</organism>
<feature type="transmembrane region" description="Helical" evidence="6">
    <location>
        <begin position="28"/>
        <end position="50"/>
    </location>
</feature>
<evidence type="ECO:0000256" key="5">
    <source>
        <dbReference type="ARBA" id="ARBA00023136"/>
    </source>
</evidence>
<dbReference type="PANTHER" id="PTHR30177:SF33">
    <property type="entry name" value="POSSIBLE OSMOPROTECTANT (GLYCINE BETAINE_CARNITINE_CHOLINE_L-PROLINE) TRANSPORT INTEGRAL MEMBRANE PROTEIN ABC TRANSPORTER PROZ"/>
    <property type="match status" value="1"/>
</dbReference>
<sequence>MNLLWEWLADPVNWAGPDGVWARVAEHLVYSGIALLIAAAIGVPLGLWIGHTGRGRVVTVNLVNGMRAVPTLGLLFAAVLVIGPRLHGDSAFQVPAVLVLVILAAPPILAGTYSGIDAVPADARDAARGMGMTPGQVLARVEVPCALPLIFSGVRSAALQVIATAILAAYVGLGGLGYFLQLGLGSRDYGMMAGGAVLVALLALAVDLLLAWAQRLTLSPGLRTHDQAG</sequence>
<evidence type="ECO:0000259" key="7">
    <source>
        <dbReference type="PROSITE" id="PS50928"/>
    </source>
</evidence>
<feature type="domain" description="ABC transmembrane type-1" evidence="7">
    <location>
        <begin position="24"/>
        <end position="210"/>
    </location>
</feature>